<dbReference type="Pfam" id="PF04464">
    <property type="entry name" value="Glyphos_transf"/>
    <property type="match status" value="1"/>
</dbReference>
<evidence type="ECO:0000256" key="3">
    <source>
        <dbReference type="ARBA" id="ARBA00022475"/>
    </source>
</evidence>
<dbReference type="InterPro" id="IPR029044">
    <property type="entry name" value="Nucleotide-diphossugar_trans"/>
</dbReference>
<dbReference type="Gene3D" id="3.40.50.12580">
    <property type="match status" value="1"/>
</dbReference>
<comment type="caution">
    <text evidence="9">The sequence shown here is derived from an EMBL/GenBank/DDBJ whole genome shotgun (WGS) entry which is preliminary data.</text>
</comment>
<dbReference type="InterPro" id="IPR007554">
    <property type="entry name" value="Glycerophosphate_synth"/>
</dbReference>
<evidence type="ECO:0000313" key="10">
    <source>
        <dbReference type="Proteomes" id="UP000680206"/>
    </source>
</evidence>
<dbReference type="InterPro" id="IPR051612">
    <property type="entry name" value="Teichoic_Acid_Biosynth"/>
</dbReference>
<evidence type="ECO:0000256" key="1">
    <source>
        <dbReference type="ARBA" id="ARBA00004202"/>
    </source>
</evidence>
<feature type="region of interest" description="Disordered" evidence="7">
    <location>
        <begin position="733"/>
        <end position="754"/>
    </location>
</feature>
<proteinExistence type="inferred from homology"/>
<dbReference type="Proteomes" id="UP000680206">
    <property type="component" value="Unassembled WGS sequence"/>
</dbReference>
<evidence type="ECO:0000256" key="6">
    <source>
        <dbReference type="ARBA" id="ARBA00023136"/>
    </source>
</evidence>
<dbReference type="Gene3D" id="3.90.550.10">
    <property type="entry name" value="Spore Coat Polysaccharide Biosynthesis Protein SpsA, Chain A"/>
    <property type="match status" value="1"/>
</dbReference>
<accession>A0ABS3RNQ3</accession>
<dbReference type="EMBL" id="JAGEPF010000007">
    <property type="protein sequence ID" value="MBO2458367.1"/>
    <property type="molecule type" value="Genomic_DNA"/>
</dbReference>
<keyword evidence="6" id="KW-0472">Membrane</keyword>
<organism evidence="9 10">
    <name type="scientific">Actinomadura violacea</name>
    <dbReference type="NCBI Taxonomy" id="2819934"/>
    <lineage>
        <taxon>Bacteria</taxon>
        <taxon>Bacillati</taxon>
        <taxon>Actinomycetota</taxon>
        <taxon>Actinomycetes</taxon>
        <taxon>Streptosporangiales</taxon>
        <taxon>Thermomonosporaceae</taxon>
        <taxon>Actinomadura</taxon>
    </lineage>
</organism>
<dbReference type="InterPro" id="IPR043148">
    <property type="entry name" value="TagF_C"/>
</dbReference>
<dbReference type="PANTHER" id="PTHR37316">
    <property type="entry name" value="TEICHOIC ACID GLYCEROL-PHOSPHATE PRIMASE"/>
    <property type="match status" value="1"/>
</dbReference>
<feature type="domain" description="Glycosyltransferase 2-like" evidence="8">
    <location>
        <begin position="12"/>
        <end position="139"/>
    </location>
</feature>
<evidence type="ECO:0000259" key="8">
    <source>
        <dbReference type="Pfam" id="PF00535"/>
    </source>
</evidence>
<name>A0ABS3RNQ3_9ACTN</name>
<keyword evidence="10" id="KW-1185">Reference proteome</keyword>
<dbReference type="InterPro" id="IPR043149">
    <property type="entry name" value="TagF_N"/>
</dbReference>
<comment type="similarity">
    <text evidence="2">Belongs to the CDP-glycerol glycerophosphotransferase family.</text>
</comment>
<dbReference type="SUPFAM" id="SSF53448">
    <property type="entry name" value="Nucleotide-diphospho-sugar transferases"/>
    <property type="match status" value="1"/>
</dbReference>
<evidence type="ECO:0000256" key="4">
    <source>
        <dbReference type="ARBA" id="ARBA00022679"/>
    </source>
</evidence>
<dbReference type="InterPro" id="IPR001173">
    <property type="entry name" value="Glyco_trans_2-like"/>
</dbReference>
<evidence type="ECO:0000313" key="9">
    <source>
        <dbReference type="EMBL" id="MBO2458367.1"/>
    </source>
</evidence>
<feature type="compositionally biased region" description="Polar residues" evidence="7">
    <location>
        <begin position="743"/>
        <end position="754"/>
    </location>
</feature>
<gene>
    <name evidence="9" type="ORF">J4709_12400</name>
</gene>
<keyword evidence="5" id="KW-0777">Teichoic acid biosynthesis</keyword>
<evidence type="ECO:0000256" key="5">
    <source>
        <dbReference type="ARBA" id="ARBA00022944"/>
    </source>
</evidence>
<dbReference type="CDD" id="cd00761">
    <property type="entry name" value="Glyco_tranf_GTA_type"/>
    <property type="match status" value="1"/>
</dbReference>
<protein>
    <submittedName>
        <fullName evidence="9">Bifunctional glycosyltransferase family 2 protein/CDP-glycerol:glycerophosphate glycerophosphotransferase</fullName>
    </submittedName>
</protein>
<reference evidence="9 10" key="1">
    <citation type="submission" date="2021-03" db="EMBL/GenBank/DDBJ databases">
        <title>Actinomadura violae sp. nov., isolated from lichen in Thailand.</title>
        <authorList>
            <person name="Kanchanasin P."/>
            <person name="Saeng-In P."/>
            <person name="Phongsopitanun W."/>
            <person name="Yuki M."/>
            <person name="Kudo T."/>
            <person name="Ohkuma M."/>
            <person name="Tanasupawat S."/>
        </authorList>
    </citation>
    <scope>NUCLEOTIDE SEQUENCE [LARGE SCALE GENOMIC DNA]</scope>
    <source>
        <strain evidence="9 10">LCR2-06</strain>
    </source>
</reference>
<dbReference type="RefSeq" id="WP_208240342.1">
    <property type="nucleotide sequence ID" value="NZ_JAGEPF010000007.1"/>
</dbReference>
<evidence type="ECO:0000256" key="2">
    <source>
        <dbReference type="ARBA" id="ARBA00010488"/>
    </source>
</evidence>
<dbReference type="Pfam" id="PF00535">
    <property type="entry name" value="Glycos_transf_2"/>
    <property type="match status" value="1"/>
</dbReference>
<keyword evidence="3" id="KW-1003">Cell membrane</keyword>
<keyword evidence="4" id="KW-0808">Transferase</keyword>
<comment type="subcellular location">
    <subcellularLocation>
        <location evidence="1">Cell membrane</location>
        <topology evidence="1">Peripheral membrane protein</topology>
    </subcellularLocation>
</comment>
<dbReference type="SUPFAM" id="SSF53756">
    <property type="entry name" value="UDP-Glycosyltransferase/glycogen phosphorylase"/>
    <property type="match status" value="1"/>
</dbReference>
<dbReference type="PANTHER" id="PTHR37316:SF3">
    <property type="entry name" value="TEICHOIC ACID GLYCEROL-PHOSPHATE TRANSFERASE"/>
    <property type="match status" value="1"/>
</dbReference>
<sequence length="754" mass="84408">MASGSEAAVTLSVVLPVYNVQEFLPQCLESLFQQAAAGVEVVAVDDASPDDSGLILDDHARRDPRLRVVHLDRNRGLGEARNIGLDHAHGDYVWFVDSDDWVTSGAVAAVLARLERSRPDVLVFDHARELAPGRLAPNPWSRLLRDPPPGEVFTLDERPSALGLMMTAWNKAIRREYLLDLGLRFGGGFYEDVAVTYPILMAAERISLLDRVCYVYRVRRTGAITATASERHFEVFDGYGKIFAFMDARKGRSDDHRAAMFDRMIWHYTTIAEDPARVPAASRRPFFRRVSQEFRAHRPSPYRYPAGARGIKFRLVERDMYWLFRGLRPVNRTRLVLRAAARRAGGVARTGVRRAKAVAPLAYYQLQKRLPMDDRLAVYAAYWYRGYACNPKAIYEKARELAPDVHGVWIAGPDAAASLPPGIDHVVPGSLRYFRVMGRAKYLVNNVNFPHAVSKRRGSVHVQTLHGTPLKRMGLEQAAYPAGARNMNFARLRKHSRRWDFVVSANPLSSQVWRRAYPGDYEILETGYPRNDRLFHASADDIARIRRDLGIAADKTAVLYAPTYRDHLDELVYPLDPAVLAAALGPRYVLLVRAHYLTGSTPPPVPSTGSAPVVDVSSHPAVEDLCLAADTLITDYSSIMFDYAHLDRPIVIYAPDWETYGRTRGVTFDLLAEPPGPVARTEDELIACFKGDEPGSASSTARRAAFRRRFCAFDDGRAAERVVRRVYLGETDEAEAPRHSRAISPTLSGSRRDG</sequence>
<evidence type="ECO:0000256" key="7">
    <source>
        <dbReference type="SAM" id="MobiDB-lite"/>
    </source>
</evidence>
<dbReference type="Gene3D" id="3.40.50.11820">
    <property type="match status" value="1"/>
</dbReference>